<reference evidence="6" key="1">
    <citation type="submission" date="2023-03" db="EMBL/GenBank/DDBJ databases">
        <authorList>
            <person name="Julca I."/>
        </authorList>
    </citation>
    <scope>NUCLEOTIDE SEQUENCE</scope>
</reference>
<proteinExistence type="inferred from homology"/>
<dbReference type="PANTHER" id="PTHR23222">
    <property type="entry name" value="PROHIBITIN"/>
    <property type="match status" value="1"/>
</dbReference>
<comment type="subunit">
    <text evidence="3">Component of a prohibitin multimeric complex in mitochondrial membranes.</text>
</comment>
<dbReference type="SUPFAM" id="SSF117892">
    <property type="entry name" value="Band 7/SPFH domain"/>
    <property type="match status" value="1"/>
</dbReference>
<organism evidence="6 7">
    <name type="scientific">Oldenlandia corymbosa var. corymbosa</name>
    <dbReference type="NCBI Taxonomy" id="529605"/>
    <lineage>
        <taxon>Eukaryota</taxon>
        <taxon>Viridiplantae</taxon>
        <taxon>Streptophyta</taxon>
        <taxon>Embryophyta</taxon>
        <taxon>Tracheophyta</taxon>
        <taxon>Spermatophyta</taxon>
        <taxon>Magnoliopsida</taxon>
        <taxon>eudicotyledons</taxon>
        <taxon>Gunneridae</taxon>
        <taxon>Pentapetalae</taxon>
        <taxon>asterids</taxon>
        <taxon>lamiids</taxon>
        <taxon>Gentianales</taxon>
        <taxon>Rubiaceae</taxon>
        <taxon>Rubioideae</taxon>
        <taxon>Spermacoceae</taxon>
        <taxon>Hedyotis-Oldenlandia complex</taxon>
        <taxon>Oldenlandia</taxon>
    </lineage>
</organism>
<sequence>MRSRPFTFSSKPGTKDLQMVDITLRLLVRPEKTQLPSILKLSGPDYVERVFPSTGYEVLEEVVAEYNAEELLTQCSNFKKAFISKSNDFFIVIDDVSVTHMAFGSEFSKAVDNKVLAEKHQDAAEQERDAAKLEAETSKYLLLKAENDTKAASIRSGGLSCGGSSDWILASPVLSLSIDNVSF</sequence>
<dbReference type="GO" id="GO:0007005">
    <property type="term" value="P:mitochondrion organization"/>
    <property type="evidence" value="ECO:0007669"/>
    <property type="project" value="TreeGrafter"/>
</dbReference>
<evidence type="ECO:0000259" key="5">
    <source>
        <dbReference type="Pfam" id="PF01145"/>
    </source>
</evidence>
<dbReference type="Pfam" id="PF01145">
    <property type="entry name" value="Band_7"/>
    <property type="match status" value="1"/>
</dbReference>
<dbReference type="PANTHER" id="PTHR23222:SF0">
    <property type="entry name" value="PROHIBITIN 1"/>
    <property type="match status" value="1"/>
</dbReference>
<comment type="subcellular location">
    <subcellularLocation>
        <location evidence="1">Mitochondrion inner membrane</location>
        <topology evidence="1">Single-pass type II membrane protein</topology>
    </subcellularLocation>
</comment>
<dbReference type="CDD" id="cd03401">
    <property type="entry name" value="SPFH_prohibitin"/>
    <property type="match status" value="1"/>
</dbReference>
<keyword evidence="4" id="KW-0999">Mitochondrion inner membrane</keyword>
<dbReference type="PRINTS" id="PR00679">
    <property type="entry name" value="PROHIBITIN"/>
</dbReference>
<dbReference type="InterPro" id="IPR036013">
    <property type="entry name" value="Band_7/SPFH_dom_sf"/>
</dbReference>
<evidence type="ECO:0000256" key="4">
    <source>
        <dbReference type="RuleBase" id="RU366048"/>
    </source>
</evidence>
<dbReference type="Proteomes" id="UP001161247">
    <property type="component" value="Chromosome 6"/>
</dbReference>
<evidence type="ECO:0000256" key="3">
    <source>
        <dbReference type="ARBA" id="ARBA00011786"/>
    </source>
</evidence>
<evidence type="ECO:0000256" key="1">
    <source>
        <dbReference type="ARBA" id="ARBA00004140"/>
    </source>
</evidence>
<keyword evidence="4" id="KW-0496">Mitochondrion</keyword>
<keyword evidence="4" id="KW-0472">Membrane</keyword>
<evidence type="ECO:0000313" key="6">
    <source>
        <dbReference type="EMBL" id="CAI9111485.1"/>
    </source>
</evidence>
<keyword evidence="7" id="KW-1185">Reference proteome</keyword>
<gene>
    <name evidence="6" type="ORF">OLC1_LOCUS18877</name>
</gene>
<protein>
    <recommendedName>
        <fullName evidence="4">Prohibitin</fullName>
    </recommendedName>
</protein>
<dbReference type="InterPro" id="IPR000163">
    <property type="entry name" value="Prohibitin"/>
</dbReference>
<dbReference type="EMBL" id="OX459123">
    <property type="protein sequence ID" value="CAI9111485.1"/>
    <property type="molecule type" value="Genomic_DNA"/>
</dbReference>
<dbReference type="InterPro" id="IPR001107">
    <property type="entry name" value="Band_7"/>
</dbReference>
<dbReference type="AlphaFoldDB" id="A0AAV1DUB9"/>
<feature type="domain" description="Band 7" evidence="5">
    <location>
        <begin position="2"/>
        <end position="129"/>
    </location>
</feature>
<name>A0AAV1DUB9_OLDCO</name>
<evidence type="ECO:0000256" key="2">
    <source>
        <dbReference type="ARBA" id="ARBA00009658"/>
    </source>
</evidence>
<comment type="similarity">
    <text evidence="2 4">Belongs to the prohibitin family.</text>
</comment>
<dbReference type="GO" id="GO:0005743">
    <property type="term" value="C:mitochondrial inner membrane"/>
    <property type="evidence" value="ECO:0007669"/>
    <property type="project" value="UniProtKB-SubCell"/>
</dbReference>
<accession>A0AAV1DUB9</accession>
<evidence type="ECO:0000313" key="7">
    <source>
        <dbReference type="Proteomes" id="UP001161247"/>
    </source>
</evidence>